<sequence length="197" mass="22601">MAPLVIMRRGCKQVEYRDRSHVWTKTLPLPLRSDEGASSDDDDGVDDDEEDVDDEREHLCDGHEDDDDSEPRDKTTSFYGLKTELYEFDGMRAFRCAECGSVVADRDEVIAKSFFGRTGKAYLLNSMFNVRTGSPRNRYLMTGMHTICDVHCKCCNATLGWKYLRAMELSQKYKEGKFIMERAVVDDAAEEATWKHL</sequence>
<keyword evidence="7" id="KW-1185">Reference proteome</keyword>
<evidence type="ECO:0000256" key="2">
    <source>
        <dbReference type="ARBA" id="ARBA00022723"/>
    </source>
</evidence>
<evidence type="ECO:0000256" key="1">
    <source>
        <dbReference type="ARBA" id="ARBA00005613"/>
    </source>
</evidence>
<reference evidence="6" key="1">
    <citation type="submission" date="2019-03" db="EMBL/GenBank/DDBJ databases">
        <title>Long read genome sequence of the mycoparasitic Pythium oligandrum ATCC 38472 isolated from sugarbeet rhizosphere.</title>
        <authorList>
            <person name="Gaulin E."/>
        </authorList>
    </citation>
    <scope>NUCLEOTIDE SEQUENCE</scope>
    <source>
        <strain evidence="6">ATCC 38472_TT</strain>
    </source>
</reference>
<name>A0A8K1CQ27_PYTOL</name>
<evidence type="ECO:0000313" key="7">
    <source>
        <dbReference type="Proteomes" id="UP000794436"/>
    </source>
</evidence>
<dbReference type="PROSITE" id="PS51792">
    <property type="entry name" value="YIPPEE"/>
    <property type="match status" value="1"/>
</dbReference>
<evidence type="ECO:0000313" key="6">
    <source>
        <dbReference type="EMBL" id="TMW67435.1"/>
    </source>
</evidence>
<comment type="caution">
    <text evidence="6">The sequence shown here is derived from an EMBL/GenBank/DDBJ whole genome shotgun (WGS) entry which is preliminary data.</text>
</comment>
<comment type="similarity">
    <text evidence="1">Belongs to the yippee family.</text>
</comment>
<evidence type="ECO:0000256" key="3">
    <source>
        <dbReference type="ARBA" id="ARBA00022833"/>
    </source>
</evidence>
<dbReference type="Proteomes" id="UP000794436">
    <property type="component" value="Unassembled WGS sequence"/>
</dbReference>
<keyword evidence="3" id="KW-0862">Zinc</keyword>
<dbReference type="EMBL" id="SPLM01000004">
    <property type="protein sequence ID" value="TMW67435.1"/>
    <property type="molecule type" value="Genomic_DNA"/>
</dbReference>
<feature type="region of interest" description="Disordered" evidence="4">
    <location>
        <begin position="30"/>
        <end position="75"/>
    </location>
</feature>
<evidence type="ECO:0000259" key="5">
    <source>
        <dbReference type="PROSITE" id="PS51792"/>
    </source>
</evidence>
<dbReference type="OrthoDB" id="6407410at2759"/>
<dbReference type="AlphaFoldDB" id="A0A8K1CQ27"/>
<organism evidence="6 7">
    <name type="scientific">Pythium oligandrum</name>
    <name type="common">Mycoparasitic fungus</name>
    <dbReference type="NCBI Taxonomy" id="41045"/>
    <lineage>
        <taxon>Eukaryota</taxon>
        <taxon>Sar</taxon>
        <taxon>Stramenopiles</taxon>
        <taxon>Oomycota</taxon>
        <taxon>Peronosporomycetes</taxon>
        <taxon>Pythiales</taxon>
        <taxon>Pythiaceae</taxon>
        <taxon>Pythium</taxon>
    </lineage>
</organism>
<protein>
    <recommendedName>
        <fullName evidence="5">Yippee domain-containing protein</fullName>
    </recommendedName>
</protein>
<proteinExistence type="inferred from homology"/>
<dbReference type="Pfam" id="PF03226">
    <property type="entry name" value="Yippee-Mis18"/>
    <property type="match status" value="1"/>
</dbReference>
<feature type="domain" description="Yippee" evidence="5">
    <location>
        <begin position="92"/>
        <end position="189"/>
    </location>
</feature>
<accession>A0A8K1CQ27</accession>
<gene>
    <name evidence="6" type="ORF">Poli38472_011055</name>
</gene>
<dbReference type="PANTHER" id="PTHR13848">
    <property type="entry name" value="PROTEIN YIPPEE-LIKE CG15309-RELATED"/>
    <property type="match status" value="1"/>
</dbReference>
<evidence type="ECO:0000256" key="4">
    <source>
        <dbReference type="SAM" id="MobiDB-lite"/>
    </source>
</evidence>
<keyword evidence="2" id="KW-0479">Metal-binding</keyword>
<dbReference type="InterPro" id="IPR004910">
    <property type="entry name" value="Yippee/Mis18/Cereblon"/>
</dbReference>
<dbReference type="GO" id="GO:0046872">
    <property type="term" value="F:metal ion binding"/>
    <property type="evidence" value="ECO:0007669"/>
    <property type="project" value="UniProtKB-KW"/>
</dbReference>
<feature type="compositionally biased region" description="Acidic residues" evidence="4">
    <location>
        <begin position="37"/>
        <end position="54"/>
    </location>
</feature>
<dbReference type="InterPro" id="IPR034751">
    <property type="entry name" value="Yippee"/>
</dbReference>
<dbReference type="InterPro" id="IPR039058">
    <property type="entry name" value="Yippee_fam"/>
</dbReference>